<name>A0ABT2NK45_9RHOB</name>
<feature type="domain" description="FAD-binding PCMH-type" evidence="4">
    <location>
        <begin position="1"/>
        <end position="178"/>
    </location>
</feature>
<keyword evidence="2" id="KW-0274">FAD</keyword>
<dbReference type="RefSeq" id="WP_261494718.1">
    <property type="nucleotide sequence ID" value="NZ_JAOCQF010000001.1"/>
</dbReference>
<proteinExistence type="predicted"/>
<dbReference type="InterPro" id="IPR016169">
    <property type="entry name" value="FAD-bd_PCMH_sub2"/>
</dbReference>
<evidence type="ECO:0000256" key="2">
    <source>
        <dbReference type="ARBA" id="ARBA00022827"/>
    </source>
</evidence>
<dbReference type="PANTHER" id="PTHR42659">
    <property type="entry name" value="XANTHINE DEHYDROGENASE SUBUNIT C-RELATED"/>
    <property type="match status" value="1"/>
</dbReference>
<keyword evidence="1" id="KW-0285">Flavoprotein</keyword>
<keyword evidence="3" id="KW-0560">Oxidoreductase</keyword>
<evidence type="ECO:0000313" key="5">
    <source>
        <dbReference type="EMBL" id="MCT8329297.1"/>
    </source>
</evidence>
<keyword evidence="6" id="KW-1185">Reference proteome</keyword>
<dbReference type="SUPFAM" id="SSF56176">
    <property type="entry name" value="FAD-binding/transporter-associated domain-like"/>
    <property type="match status" value="1"/>
</dbReference>
<dbReference type="PANTHER" id="PTHR42659:SF2">
    <property type="entry name" value="XANTHINE DEHYDROGENASE SUBUNIT C-RELATED"/>
    <property type="match status" value="1"/>
</dbReference>
<dbReference type="Proteomes" id="UP001205601">
    <property type="component" value="Unassembled WGS sequence"/>
</dbReference>
<reference evidence="6" key="1">
    <citation type="submission" date="2023-07" db="EMBL/GenBank/DDBJ databases">
        <title>Defluviimonas sediminis sp. nov., isolated from mangrove sediment.</title>
        <authorList>
            <person name="Liu L."/>
            <person name="Li J."/>
            <person name="Huang Y."/>
            <person name="Pan J."/>
            <person name="Li M."/>
        </authorList>
    </citation>
    <scope>NUCLEOTIDE SEQUENCE [LARGE SCALE GENOMIC DNA]</scope>
    <source>
        <strain evidence="6">FT324</strain>
    </source>
</reference>
<comment type="caution">
    <text evidence="5">The sequence shown here is derived from an EMBL/GenBank/DDBJ whole genome shotgun (WGS) entry which is preliminary data.</text>
</comment>
<dbReference type="Gene3D" id="3.30.465.10">
    <property type="match status" value="1"/>
</dbReference>
<dbReference type="Pfam" id="PF00941">
    <property type="entry name" value="FAD_binding_5"/>
    <property type="match status" value="1"/>
</dbReference>
<accession>A0ABT2NK45</accession>
<protein>
    <submittedName>
        <fullName evidence="5">FAD binding domain-containing protein</fullName>
    </submittedName>
</protein>
<sequence length="277" mass="28671">MKPAAFEMVRPADAPEAGRALAAGDGAVKVMAGGQSLGPMLNLRLARPERLLDITALPGLSDCRETASHVEIGAAVTHARIEDGDCPEPIAGMLRHVAGGIAYRAVRNRGTIGGSLCHADPAADWVTALTALGAGVVATDGTGATREIPMPAFMLGAYRTALRPDEIVTAIRIPRHSPAARWGYHKICRKVGEFADAIGAFVADPETRICRAVFGSTGGAPLLLPDLAAHAARTGSPAGLTTVKTALEHSGLSLSAVKIHQLAVAHRRAVEEALADV</sequence>
<dbReference type="InterPro" id="IPR036318">
    <property type="entry name" value="FAD-bd_PCMH-like_sf"/>
</dbReference>
<dbReference type="InterPro" id="IPR002346">
    <property type="entry name" value="Mopterin_DH_FAD-bd"/>
</dbReference>
<evidence type="ECO:0000259" key="4">
    <source>
        <dbReference type="PROSITE" id="PS51387"/>
    </source>
</evidence>
<dbReference type="PROSITE" id="PS51387">
    <property type="entry name" value="FAD_PCMH"/>
    <property type="match status" value="1"/>
</dbReference>
<dbReference type="InterPro" id="IPR051312">
    <property type="entry name" value="Diverse_Substr_Oxidored"/>
</dbReference>
<dbReference type="Gene3D" id="3.30.43.10">
    <property type="entry name" value="Uridine Diphospho-n-acetylenolpyruvylglucosamine Reductase, domain 2"/>
    <property type="match status" value="1"/>
</dbReference>
<dbReference type="InterPro" id="IPR016166">
    <property type="entry name" value="FAD-bd_PCMH"/>
</dbReference>
<evidence type="ECO:0000256" key="3">
    <source>
        <dbReference type="ARBA" id="ARBA00023002"/>
    </source>
</evidence>
<gene>
    <name evidence="5" type="ORF">N5I32_07210</name>
</gene>
<evidence type="ECO:0000313" key="6">
    <source>
        <dbReference type="Proteomes" id="UP001205601"/>
    </source>
</evidence>
<organism evidence="5 6">
    <name type="scientific">Albidovulum sediminis</name>
    <dbReference type="NCBI Taxonomy" id="3066345"/>
    <lineage>
        <taxon>Bacteria</taxon>
        <taxon>Pseudomonadati</taxon>
        <taxon>Pseudomonadota</taxon>
        <taxon>Alphaproteobacteria</taxon>
        <taxon>Rhodobacterales</taxon>
        <taxon>Paracoccaceae</taxon>
        <taxon>Albidovulum</taxon>
    </lineage>
</organism>
<dbReference type="InterPro" id="IPR016167">
    <property type="entry name" value="FAD-bd_PCMH_sub1"/>
</dbReference>
<evidence type="ECO:0000256" key="1">
    <source>
        <dbReference type="ARBA" id="ARBA00022630"/>
    </source>
</evidence>
<dbReference type="EMBL" id="JAOCQF010000001">
    <property type="protein sequence ID" value="MCT8329297.1"/>
    <property type="molecule type" value="Genomic_DNA"/>
</dbReference>